<feature type="region of interest" description="Disordered" evidence="6">
    <location>
        <begin position="1"/>
        <end position="104"/>
    </location>
</feature>
<evidence type="ECO:0008006" key="9">
    <source>
        <dbReference type="Google" id="ProtNLM"/>
    </source>
</evidence>
<keyword evidence="4" id="KW-0206">Cytoskeleton</keyword>
<dbReference type="GO" id="GO:0060090">
    <property type="term" value="F:molecular adaptor activity"/>
    <property type="evidence" value="ECO:0007669"/>
    <property type="project" value="InterPro"/>
</dbReference>
<evidence type="ECO:0000256" key="2">
    <source>
        <dbReference type="ARBA" id="ARBA00022490"/>
    </source>
</evidence>
<protein>
    <recommendedName>
        <fullName evidence="9">Pericentrin/AKAP-450 centrosomal targeting domain-containing protein</fullName>
    </recommendedName>
</protein>
<feature type="coiled-coil region" evidence="5">
    <location>
        <begin position="555"/>
        <end position="620"/>
    </location>
</feature>
<evidence type="ECO:0000313" key="8">
    <source>
        <dbReference type="Proteomes" id="UP000193380"/>
    </source>
</evidence>
<feature type="compositionally biased region" description="Basic and acidic residues" evidence="6">
    <location>
        <begin position="515"/>
        <end position="525"/>
    </location>
</feature>
<gene>
    <name evidence="7" type="ORF">GSONMT00010583001</name>
</gene>
<evidence type="ECO:0000313" key="7">
    <source>
        <dbReference type="EMBL" id="CDQ81810.1"/>
    </source>
</evidence>
<feature type="region of interest" description="Disordered" evidence="6">
    <location>
        <begin position="203"/>
        <end position="228"/>
    </location>
</feature>
<evidence type="ECO:0000256" key="1">
    <source>
        <dbReference type="ARBA" id="ARBA00004300"/>
    </source>
</evidence>
<proteinExistence type="predicted"/>
<evidence type="ECO:0000256" key="6">
    <source>
        <dbReference type="SAM" id="MobiDB-lite"/>
    </source>
</evidence>
<dbReference type="GO" id="GO:0005813">
    <property type="term" value="C:centrosome"/>
    <property type="evidence" value="ECO:0007669"/>
    <property type="project" value="UniProtKB-SubCell"/>
</dbReference>
<dbReference type="PANTHER" id="PTHR44981:SF2">
    <property type="entry name" value="PERICENTRIN-LIKE PROTEIN, ISOFORM F"/>
    <property type="match status" value="1"/>
</dbReference>
<comment type="subcellular location">
    <subcellularLocation>
        <location evidence="1">Cytoplasm</location>
        <location evidence="1">Cytoskeleton</location>
        <location evidence="1">Microtubule organizing center</location>
        <location evidence="1">Centrosome</location>
    </subcellularLocation>
</comment>
<dbReference type="EMBL" id="FR905840">
    <property type="protein sequence ID" value="CDQ81810.1"/>
    <property type="molecule type" value="Genomic_DNA"/>
</dbReference>
<feature type="compositionally biased region" description="Acidic residues" evidence="6">
    <location>
        <begin position="389"/>
        <end position="401"/>
    </location>
</feature>
<evidence type="ECO:0000256" key="5">
    <source>
        <dbReference type="SAM" id="Coils"/>
    </source>
</evidence>
<sequence>MDEDERQRKIEAGRAKLASFRQKRAKGDGQVAQKKTQKRKGPSPTQNDGPAQGRPLGMDLQTDGSATQQDDMCNNEEPQRFGETDPSQLPEFQGHLEQHHPQEGSSVLGRQAVGGQLEEMEVVGDEVLVVHTGKDQLKQLQAAVEKRNEIISRLSCNLQEALESRDQVQQEAFSLTGQIQALKMQLQQTSQFFRSRTQGGSELSLAQRKASQPDHSSYDLSSLPNHLEVPVTEPGEQIRTLRMGHEQTGAGCESPEQCIDPEMDVLIHTLRRELLEERELNQLMLSQLEEERTGREEERKEIHQYKEEKGVLNRELQALRRRLEEEARERRNEREDNREIRERQEEEKRRLGEEVQRVRQLLGERGRTREELGFKASKDKLNQAKASVEEEDGEREGEEREECLLDLSLPTDGTPLLERYLSSALPSHSCWANESLEECSLLEEHSILDNSGNYRFELDSDIVSGGDQSQLSFSQEEQTHFPVPPSTARSPDPENETLPSFASQWQNNPLSVSRDASETSERLSETSESQEISDLGKELLIQQCGDLREEVALREREKEVVMEELRRSAEDLEEARARWAQVSEELQEAHWELEEEREKRRRAEEEVSLKTHEEDNLKNRLRTLLEEREKDMESLISSPFLEEGGTLLSSQERVMEQLKEEKSLLLSRLKQQEELLSSVRLEKGSNKEKEGEVREVEEEKSVLLSRLRQQEQLVSSLQEVKQAGDSVSSEVHALFGRQLQSLQTHRDQLLALLEETKSRHKTTTALLGQKTLELDTAQKEMHRVQKEAETARQEVEEREKRIEQTEREKTEVESELLCLRQNLCNLEEVQAQGVREREEGRRREEEMDRTMRRMEKVMAEELEEFQRQLRDKEEEVRRRVVVMRRRKMMIRL</sequence>
<feature type="compositionally biased region" description="Polar residues" evidence="6">
    <location>
        <begin position="209"/>
        <end position="224"/>
    </location>
</feature>
<evidence type="ECO:0000256" key="3">
    <source>
        <dbReference type="ARBA" id="ARBA00023054"/>
    </source>
</evidence>
<feature type="region of interest" description="Disordered" evidence="6">
    <location>
        <begin position="324"/>
        <end position="349"/>
    </location>
</feature>
<feature type="region of interest" description="Disordered" evidence="6">
    <location>
        <begin position="381"/>
        <end position="401"/>
    </location>
</feature>
<reference evidence="7" key="1">
    <citation type="journal article" date="2014" name="Nat. Commun.">
        <title>The rainbow trout genome provides novel insights into evolution after whole-genome duplication in vertebrates.</title>
        <authorList>
            <person name="Berthelot C."/>
            <person name="Brunet F."/>
            <person name="Chalopin D."/>
            <person name="Juanchich A."/>
            <person name="Bernard M."/>
            <person name="Noel B."/>
            <person name="Bento P."/>
            <person name="Da Silva C."/>
            <person name="Labadie K."/>
            <person name="Alberti A."/>
            <person name="Aury J.M."/>
            <person name="Louis A."/>
            <person name="Dehais P."/>
            <person name="Bardou P."/>
            <person name="Montfort J."/>
            <person name="Klopp C."/>
            <person name="Cabau C."/>
            <person name="Gaspin C."/>
            <person name="Thorgaard G.H."/>
            <person name="Boussaha M."/>
            <person name="Quillet E."/>
            <person name="Guyomard R."/>
            <person name="Galiana D."/>
            <person name="Bobe J."/>
            <person name="Volff J.N."/>
            <person name="Genet C."/>
            <person name="Wincker P."/>
            <person name="Jaillon O."/>
            <person name="Roest Crollius H."/>
            <person name="Guiguen Y."/>
        </authorList>
    </citation>
    <scope>NUCLEOTIDE SEQUENCE [LARGE SCALE GENOMIC DNA]</scope>
</reference>
<feature type="compositionally biased region" description="Polar residues" evidence="6">
    <location>
        <begin position="62"/>
        <end position="72"/>
    </location>
</feature>
<accession>A0A060XY22</accession>
<reference evidence="7" key="2">
    <citation type="submission" date="2014-03" db="EMBL/GenBank/DDBJ databases">
        <authorList>
            <person name="Genoscope - CEA"/>
        </authorList>
    </citation>
    <scope>NUCLEOTIDE SEQUENCE</scope>
</reference>
<name>A0A060XY22_ONCMY</name>
<feature type="compositionally biased region" description="Basic and acidic residues" evidence="6">
    <location>
        <begin position="1"/>
        <end position="14"/>
    </location>
</feature>
<dbReference type="AlphaFoldDB" id="A0A060XY22"/>
<feature type="compositionally biased region" description="Polar residues" evidence="6">
    <location>
        <begin position="497"/>
        <end position="511"/>
    </location>
</feature>
<dbReference type="GO" id="GO:0007165">
    <property type="term" value="P:signal transduction"/>
    <property type="evidence" value="ECO:0007669"/>
    <property type="project" value="InterPro"/>
</dbReference>
<keyword evidence="3 5" id="KW-0175">Coiled coil</keyword>
<keyword evidence="2" id="KW-0963">Cytoplasm</keyword>
<dbReference type="PaxDb" id="8022-A0A060XY22"/>
<dbReference type="PANTHER" id="PTHR44981">
    <property type="entry name" value="PERICENTRIN-LIKE PROTEIN, ISOFORM F"/>
    <property type="match status" value="1"/>
</dbReference>
<organism evidence="7 8">
    <name type="scientific">Oncorhynchus mykiss</name>
    <name type="common">Rainbow trout</name>
    <name type="synonym">Salmo gairdneri</name>
    <dbReference type="NCBI Taxonomy" id="8022"/>
    <lineage>
        <taxon>Eukaryota</taxon>
        <taxon>Metazoa</taxon>
        <taxon>Chordata</taxon>
        <taxon>Craniata</taxon>
        <taxon>Vertebrata</taxon>
        <taxon>Euteleostomi</taxon>
        <taxon>Actinopterygii</taxon>
        <taxon>Neopterygii</taxon>
        <taxon>Teleostei</taxon>
        <taxon>Protacanthopterygii</taxon>
        <taxon>Salmoniformes</taxon>
        <taxon>Salmonidae</taxon>
        <taxon>Salmoninae</taxon>
        <taxon>Oncorhynchus</taxon>
    </lineage>
</organism>
<feature type="coiled-coil region" evidence="5">
    <location>
        <begin position="739"/>
        <end position="879"/>
    </location>
</feature>
<dbReference type="Proteomes" id="UP000193380">
    <property type="component" value="Unassembled WGS sequence"/>
</dbReference>
<feature type="region of interest" description="Disordered" evidence="6">
    <location>
        <begin position="472"/>
        <end position="535"/>
    </location>
</feature>
<feature type="coiled-coil region" evidence="5">
    <location>
        <begin position="648"/>
        <end position="713"/>
    </location>
</feature>
<dbReference type="InterPro" id="IPR028745">
    <property type="entry name" value="AKAP9/Pericentrin"/>
</dbReference>
<dbReference type="STRING" id="8022.A0A060XY22"/>
<evidence type="ECO:0000256" key="4">
    <source>
        <dbReference type="ARBA" id="ARBA00023212"/>
    </source>
</evidence>